<dbReference type="SUPFAM" id="SSF46785">
    <property type="entry name" value="Winged helix' DNA-binding domain"/>
    <property type="match status" value="1"/>
</dbReference>
<proteinExistence type="inferred from homology"/>
<evidence type="ECO:0000256" key="6">
    <source>
        <dbReference type="ARBA" id="ARBA00022679"/>
    </source>
</evidence>
<evidence type="ECO:0000313" key="12">
    <source>
        <dbReference type="EMBL" id="TCL67397.1"/>
    </source>
</evidence>
<dbReference type="FunFam" id="3.40.640.10:FF:000053">
    <property type="entry name" value="Aminotransferase, class I"/>
    <property type="match status" value="1"/>
</dbReference>
<dbReference type="InterPro" id="IPR004839">
    <property type="entry name" value="Aminotransferase_I/II_large"/>
</dbReference>
<dbReference type="Gene3D" id="3.40.640.10">
    <property type="entry name" value="Type I PLP-dependent aspartate aminotransferase-like (Major domain)"/>
    <property type="match status" value="1"/>
</dbReference>
<dbReference type="GO" id="GO:0030170">
    <property type="term" value="F:pyridoxal phosphate binding"/>
    <property type="evidence" value="ECO:0007669"/>
    <property type="project" value="InterPro"/>
</dbReference>
<comment type="caution">
    <text evidence="12">The sequence shown here is derived from an EMBL/GenBank/DDBJ whole genome shotgun (WGS) entry which is preliminary data.</text>
</comment>
<evidence type="ECO:0000256" key="4">
    <source>
        <dbReference type="ARBA" id="ARBA00011738"/>
    </source>
</evidence>
<feature type="domain" description="HTH gntR-type" evidence="11">
    <location>
        <begin position="11"/>
        <end position="79"/>
    </location>
</feature>
<comment type="similarity">
    <text evidence="2">In the C-terminal section; belongs to the class-I pyridoxal-phosphate-dependent aminotransferase family.</text>
</comment>
<dbReference type="InterPro" id="IPR015421">
    <property type="entry name" value="PyrdxlP-dep_Trfase_major"/>
</dbReference>
<evidence type="ECO:0000256" key="10">
    <source>
        <dbReference type="ARBA" id="ARBA00023163"/>
    </source>
</evidence>
<dbReference type="GO" id="GO:0003677">
    <property type="term" value="F:DNA binding"/>
    <property type="evidence" value="ECO:0007669"/>
    <property type="project" value="UniProtKB-KW"/>
</dbReference>
<keyword evidence="7" id="KW-0663">Pyridoxal phosphate</keyword>
<organism evidence="12 13">
    <name type="scientific">Hydrogenispora ethanolica</name>
    <dbReference type="NCBI Taxonomy" id="1082276"/>
    <lineage>
        <taxon>Bacteria</taxon>
        <taxon>Bacillati</taxon>
        <taxon>Bacillota</taxon>
        <taxon>Hydrogenispora</taxon>
    </lineage>
</organism>
<comment type="similarity">
    <text evidence="3">Belongs to the class-I pyridoxal-phosphate-dependent aminotransferase family.</text>
</comment>
<dbReference type="SMART" id="SM00345">
    <property type="entry name" value="HTH_GNTR"/>
    <property type="match status" value="1"/>
</dbReference>
<evidence type="ECO:0000256" key="3">
    <source>
        <dbReference type="ARBA" id="ARBA00007441"/>
    </source>
</evidence>
<evidence type="ECO:0000256" key="2">
    <source>
        <dbReference type="ARBA" id="ARBA00005384"/>
    </source>
</evidence>
<evidence type="ECO:0000256" key="1">
    <source>
        <dbReference type="ARBA" id="ARBA00001933"/>
    </source>
</evidence>
<dbReference type="Gene3D" id="3.90.1150.10">
    <property type="entry name" value="Aspartate Aminotransferase, domain 1"/>
    <property type="match status" value="1"/>
</dbReference>
<dbReference type="Pfam" id="PF00155">
    <property type="entry name" value="Aminotran_1_2"/>
    <property type="match status" value="1"/>
</dbReference>
<dbReference type="PROSITE" id="PS50949">
    <property type="entry name" value="HTH_GNTR"/>
    <property type="match status" value="1"/>
</dbReference>
<keyword evidence="5" id="KW-0032">Aminotransferase</keyword>
<evidence type="ECO:0000256" key="9">
    <source>
        <dbReference type="ARBA" id="ARBA00023125"/>
    </source>
</evidence>
<dbReference type="InterPro" id="IPR000524">
    <property type="entry name" value="Tscrpt_reg_HTH_GntR"/>
</dbReference>
<dbReference type="SUPFAM" id="SSF53383">
    <property type="entry name" value="PLP-dependent transferases"/>
    <property type="match status" value="1"/>
</dbReference>
<comment type="cofactor">
    <cofactor evidence="1">
        <name>pyridoxal 5'-phosphate</name>
        <dbReference type="ChEBI" id="CHEBI:597326"/>
    </cofactor>
</comment>
<evidence type="ECO:0000256" key="7">
    <source>
        <dbReference type="ARBA" id="ARBA00022898"/>
    </source>
</evidence>
<dbReference type="InterPro" id="IPR036388">
    <property type="entry name" value="WH-like_DNA-bd_sf"/>
</dbReference>
<dbReference type="PRINTS" id="PR00035">
    <property type="entry name" value="HTHGNTR"/>
</dbReference>
<dbReference type="PANTHER" id="PTHR46577">
    <property type="entry name" value="HTH-TYPE TRANSCRIPTIONAL REGULATORY PROTEIN GABR"/>
    <property type="match status" value="1"/>
</dbReference>
<evidence type="ECO:0000256" key="8">
    <source>
        <dbReference type="ARBA" id="ARBA00023015"/>
    </source>
</evidence>
<dbReference type="RefSeq" id="WP_132014651.1">
    <property type="nucleotide sequence ID" value="NZ_SLUN01000014.1"/>
</dbReference>
<keyword evidence="13" id="KW-1185">Reference proteome</keyword>
<dbReference type="Pfam" id="PF00392">
    <property type="entry name" value="GntR"/>
    <property type="match status" value="1"/>
</dbReference>
<keyword evidence="10" id="KW-0804">Transcription</keyword>
<accession>A0A4V2QEB9</accession>
<dbReference type="GO" id="GO:0003700">
    <property type="term" value="F:DNA-binding transcription factor activity"/>
    <property type="evidence" value="ECO:0007669"/>
    <property type="project" value="InterPro"/>
</dbReference>
<reference evidence="12 13" key="1">
    <citation type="submission" date="2019-03" db="EMBL/GenBank/DDBJ databases">
        <title>Genomic Encyclopedia of Type Strains, Phase IV (KMG-IV): sequencing the most valuable type-strain genomes for metagenomic binning, comparative biology and taxonomic classification.</title>
        <authorList>
            <person name="Goeker M."/>
        </authorList>
    </citation>
    <scope>NUCLEOTIDE SEQUENCE [LARGE SCALE GENOMIC DNA]</scope>
    <source>
        <strain evidence="12 13">LX-B</strain>
    </source>
</reference>
<evidence type="ECO:0000313" key="13">
    <source>
        <dbReference type="Proteomes" id="UP000295008"/>
    </source>
</evidence>
<comment type="subunit">
    <text evidence="4">Homodimer.</text>
</comment>
<dbReference type="InterPro" id="IPR051446">
    <property type="entry name" value="HTH_trans_reg/aminotransferase"/>
</dbReference>
<dbReference type="InterPro" id="IPR015422">
    <property type="entry name" value="PyrdxlP-dep_Trfase_small"/>
</dbReference>
<keyword evidence="8" id="KW-0805">Transcription regulation</keyword>
<gene>
    <name evidence="12" type="ORF">EDC14_101486</name>
</gene>
<dbReference type="InterPro" id="IPR036390">
    <property type="entry name" value="WH_DNA-bd_sf"/>
</dbReference>
<dbReference type="CDD" id="cd00609">
    <property type="entry name" value="AAT_like"/>
    <property type="match status" value="1"/>
</dbReference>
<keyword evidence="6" id="KW-0808">Transferase</keyword>
<name>A0A4V2QEB9_HYDET</name>
<evidence type="ECO:0000256" key="5">
    <source>
        <dbReference type="ARBA" id="ARBA00022576"/>
    </source>
</evidence>
<dbReference type="CDD" id="cd07377">
    <property type="entry name" value="WHTH_GntR"/>
    <property type="match status" value="1"/>
</dbReference>
<sequence>MLITIDRQSAVPVYLQISRQIAGMILSGVLPAGYRLPPERKLAAQLGINRSTVLNAYHELKADGYVDSRVGDGTVVLASAAGPPAAAAPYPLAWRHLFSQQAIRSQGLSLRDLMALASRDDVISFAAGVTAPELYPLERLGRLQAELMQEYGRRLFLHTPSEGIFSLRESIGRLLAGRGIQAEPDELLVLSGSQQGLDLIARAFLDPGDVVFVEETTFFYALQLFKASGARVIGMPMDENGLSVDWLESALTKLRPKFMYTLPTFQNPSGSVLDLSRRRKLLDLAYQYQIPIVEDDPYGELRYEGNPLPSLKALDHQGYVIYLSTFSKLLFPGLRVGWAAAPAPVIRQLKQMKQLMDLHASSLPQYLIDRLLRQDFLPGHLDGARREYARRLQVMHEELSEQAGADLVWRKPQGGLYLWCRLAEEINPVKLQVKAAEYKVAFIPGEVFCSEPPSADFIRLNFTFCHPELIREGVRRLARALRESREAAAPQERTGTDIQPLV</sequence>
<dbReference type="GO" id="GO:0008483">
    <property type="term" value="F:transaminase activity"/>
    <property type="evidence" value="ECO:0007669"/>
    <property type="project" value="UniProtKB-KW"/>
</dbReference>
<protein>
    <submittedName>
        <fullName evidence="12">DNA-binding transcriptional MocR family regulator</fullName>
    </submittedName>
</protein>
<dbReference type="EMBL" id="SLUN01000014">
    <property type="protein sequence ID" value="TCL67397.1"/>
    <property type="molecule type" value="Genomic_DNA"/>
</dbReference>
<dbReference type="PANTHER" id="PTHR46577:SF2">
    <property type="entry name" value="TRANSCRIPTIONAL REGULATORY PROTEIN"/>
    <property type="match status" value="1"/>
</dbReference>
<dbReference type="InterPro" id="IPR015424">
    <property type="entry name" value="PyrdxlP-dep_Trfase"/>
</dbReference>
<dbReference type="Gene3D" id="1.10.10.10">
    <property type="entry name" value="Winged helix-like DNA-binding domain superfamily/Winged helix DNA-binding domain"/>
    <property type="match status" value="1"/>
</dbReference>
<dbReference type="AlphaFoldDB" id="A0A4V2QEB9"/>
<dbReference type="Proteomes" id="UP000295008">
    <property type="component" value="Unassembled WGS sequence"/>
</dbReference>
<keyword evidence="9 12" id="KW-0238">DNA-binding</keyword>
<dbReference type="OrthoDB" id="9808770at2"/>
<evidence type="ECO:0000259" key="11">
    <source>
        <dbReference type="PROSITE" id="PS50949"/>
    </source>
</evidence>